<comment type="caution">
    <text evidence="1">The sequence shown here is derived from an EMBL/GenBank/DDBJ whole genome shotgun (WGS) entry which is preliminary data.</text>
</comment>
<dbReference type="Proteomes" id="UP000826195">
    <property type="component" value="Unassembled WGS sequence"/>
</dbReference>
<gene>
    <name evidence="1" type="ORF">KQX54_020641</name>
</gene>
<dbReference type="AlphaFoldDB" id="A0AAV7I6T3"/>
<keyword evidence="2" id="KW-1185">Reference proteome</keyword>
<reference evidence="1 2" key="1">
    <citation type="journal article" date="2021" name="J. Hered.">
        <title>A chromosome-level genome assembly of the parasitoid wasp, Cotesia glomerata (Hymenoptera: Braconidae).</title>
        <authorList>
            <person name="Pinto B.J."/>
            <person name="Weis J.J."/>
            <person name="Gamble T."/>
            <person name="Ode P.J."/>
            <person name="Paul R."/>
            <person name="Zaspel J.M."/>
        </authorList>
    </citation>
    <scope>NUCLEOTIDE SEQUENCE [LARGE SCALE GENOMIC DNA]</scope>
    <source>
        <strain evidence="1">CgM1</strain>
    </source>
</reference>
<evidence type="ECO:0000313" key="1">
    <source>
        <dbReference type="EMBL" id="KAH0540951.1"/>
    </source>
</evidence>
<name>A0AAV7I6T3_COTGL</name>
<proteinExistence type="predicted"/>
<sequence>MKGQRVTDSLVPVYVQVDLSSPRDRGTRGRTGHWLTVCYAHGYRHICECVSEISIVRTQTVSLWFMQNTVIGELAYRLASQHYSGGAIRRYQLDQLTKSRSCLQICSHPIIY</sequence>
<organism evidence="1 2">
    <name type="scientific">Cotesia glomerata</name>
    <name type="common">Lepidopteran parasitic wasp</name>
    <name type="synonym">Apanteles glomeratus</name>
    <dbReference type="NCBI Taxonomy" id="32391"/>
    <lineage>
        <taxon>Eukaryota</taxon>
        <taxon>Metazoa</taxon>
        <taxon>Ecdysozoa</taxon>
        <taxon>Arthropoda</taxon>
        <taxon>Hexapoda</taxon>
        <taxon>Insecta</taxon>
        <taxon>Pterygota</taxon>
        <taxon>Neoptera</taxon>
        <taxon>Endopterygota</taxon>
        <taxon>Hymenoptera</taxon>
        <taxon>Apocrita</taxon>
        <taxon>Ichneumonoidea</taxon>
        <taxon>Braconidae</taxon>
        <taxon>Microgastrinae</taxon>
        <taxon>Cotesia</taxon>
    </lineage>
</organism>
<accession>A0AAV7I6T3</accession>
<dbReference type="EMBL" id="JAHXZJ010002609">
    <property type="protein sequence ID" value="KAH0540951.1"/>
    <property type="molecule type" value="Genomic_DNA"/>
</dbReference>
<evidence type="ECO:0000313" key="2">
    <source>
        <dbReference type="Proteomes" id="UP000826195"/>
    </source>
</evidence>
<protein>
    <submittedName>
        <fullName evidence="1">Uncharacterized protein</fullName>
    </submittedName>
</protein>